<feature type="domain" description="BRO1" evidence="6">
    <location>
        <begin position="1"/>
        <end position="406"/>
    </location>
</feature>
<evidence type="ECO:0000256" key="2">
    <source>
        <dbReference type="ARBA" id="ARBA00004496"/>
    </source>
</evidence>
<evidence type="ECO:0000313" key="8">
    <source>
        <dbReference type="Proteomes" id="UP001162131"/>
    </source>
</evidence>
<gene>
    <name evidence="7" type="ORF">BSTOLATCC_MIC22270</name>
</gene>
<dbReference type="AlphaFoldDB" id="A0AAU9J0Q2"/>
<reference evidence="7" key="1">
    <citation type="submission" date="2021-09" db="EMBL/GenBank/DDBJ databases">
        <authorList>
            <consortium name="AG Swart"/>
            <person name="Singh M."/>
            <person name="Singh A."/>
            <person name="Seah K."/>
            <person name="Emmerich C."/>
        </authorList>
    </citation>
    <scope>NUCLEOTIDE SEQUENCE</scope>
    <source>
        <strain evidence="7">ATCC30299</strain>
    </source>
</reference>
<keyword evidence="8" id="KW-1185">Reference proteome</keyword>
<name>A0AAU9J0Q2_9CILI</name>
<proteinExistence type="predicted"/>
<dbReference type="Gene3D" id="1.25.40.280">
    <property type="entry name" value="alix/aip1 like domains"/>
    <property type="match status" value="1"/>
</dbReference>
<dbReference type="Pfam" id="PF13949">
    <property type="entry name" value="ALIX_LYPXL_bnd"/>
    <property type="match status" value="1"/>
</dbReference>
<evidence type="ECO:0000256" key="1">
    <source>
        <dbReference type="ARBA" id="ARBA00004177"/>
    </source>
</evidence>
<dbReference type="InterPro" id="IPR004328">
    <property type="entry name" value="BRO1_dom"/>
</dbReference>
<dbReference type="Gene3D" id="1.20.140.50">
    <property type="entry name" value="alix/aip1 like domains"/>
    <property type="match status" value="1"/>
</dbReference>
<dbReference type="SMART" id="SM01041">
    <property type="entry name" value="BRO1"/>
    <property type="match status" value="1"/>
</dbReference>
<dbReference type="InterPro" id="IPR038499">
    <property type="entry name" value="BRO1_sf"/>
</dbReference>
<evidence type="ECO:0000259" key="6">
    <source>
        <dbReference type="PROSITE" id="PS51180"/>
    </source>
</evidence>
<organism evidence="7 8">
    <name type="scientific">Blepharisma stoltei</name>
    <dbReference type="NCBI Taxonomy" id="1481888"/>
    <lineage>
        <taxon>Eukaryota</taxon>
        <taxon>Sar</taxon>
        <taxon>Alveolata</taxon>
        <taxon>Ciliophora</taxon>
        <taxon>Postciliodesmatophora</taxon>
        <taxon>Heterotrichea</taxon>
        <taxon>Heterotrichida</taxon>
        <taxon>Blepharismidae</taxon>
        <taxon>Blepharisma</taxon>
    </lineage>
</organism>
<keyword evidence="4" id="KW-0967">Endosome</keyword>
<dbReference type="PROSITE" id="PS51180">
    <property type="entry name" value="BRO1"/>
    <property type="match status" value="1"/>
</dbReference>
<protein>
    <recommendedName>
        <fullName evidence="6">BRO1 domain-containing protein</fullName>
    </recommendedName>
</protein>
<feature type="region of interest" description="Disordered" evidence="5">
    <location>
        <begin position="769"/>
        <end position="809"/>
    </location>
</feature>
<evidence type="ECO:0000256" key="3">
    <source>
        <dbReference type="ARBA" id="ARBA00022490"/>
    </source>
</evidence>
<dbReference type="Pfam" id="PF03097">
    <property type="entry name" value="BRO1"/>
    <property type="match status" value="1"/>
</dbReference>
<evidence type="ECO:0000313" key="7">
    <source>
        <dbReference type="EMBL" id="CAG9318910.1"/>
    </source>
</evidence>
<dbReference type="GO" id="GO:0005768">
    <property type="term" value="C:endosome"/>
    <property type="evidence" value="ECO:0007669"/>
    <property type="project" value="UniProtKB-SubCell"/>
</dbReference>
<sequence length="809" mass="90924">MLSVQPKRTDSVKYVKEFEKYIRKNYDKRTLETLSPFLTELEQARSQITSSQASSSEQASSSLQSNALYYRYLKAIESRLPVASTDIKFTWFDSLGKGKSQASNYSLEKLGVLYNIGAIYSKLGADIDLKSPDGPKLGLNYFQVAAGCFDEARKLAVEQRQVTTADTSPEHLSFLTNILIAQAYLCMYDKLDKTTASKVNLSKLSQTASKNFGQAYELALNEILSRSVPDETRLSLRYQQLVYSAAARYWISFIEREQGSKTGKGFGKGVARLRSAYDAIQKAMQIKGIRGPMLDVGRNLLTLIANEKESAEQDNMRVYIDNIPDHFTLSDPEDVNMIQPKFPPMVDIMSPIAGQDVLEILVSPEVLQRIAEYKDILQTINIEENEKAGLITREISQNLEAMNLPHKLDATSGENGIPEAVWKKIQNIQSQGGVNQLEQSFNNVMTLNANNAKYCVELEGNLTREAQEDATLRNNHGSKWTRIPSNEANAQLKHELNTLRVKLAQANEIDQKNKQMFDRSQGNLNLLKKSRSELDVELPSGNSLNGQRSQSASSLSEALKTLETHQKLLHEKMTELGSSIEQDNITESLIRMEETKMNKESVFNQEILKFRPIREEIDRAIADLRNDLELVRKCNSVFDSDRTNSQGNPARIEFLQRVEDASKVYYELTGNIAQGIQFHSTLSRHLSVLHQKILEYVNARTAEKNSLLGGLEKQNKGPVQQIPYGMSQAQPQAYFPQPSAYPYQQGAFQQPPPYFPPGTYAPQQPGYNPSAPFMPPAFPGYQQPPGQFPPPGGFMPPGSYFPQQPPYHK</sequence>
<dbReference type="GO" id="GO:0043328">
    <property type="term" value="P:protein transport to vacuole involved in ubiquitin-dependent protein catabolic process via the multivesicular body sorting pathway"/>
    <property type="evidence" value="ECO:0007669"/>
    <property type="project" value="TreeGrafter"/>
</dbReference>
<dbReference type="Proteomes" id="UP001162131">
    <property type="component" value="Unassembled WGS sequence"/>
</dbReference>
<feature type="region of interest" description="Disordered" evidence="5">
    <location>
        <begin position="537"/>
        <end position="556"/>
    </location>
</feature>
<feature type="compositionally biased region" description="Polar residues" evidence="5">
    <location>
        <begin position="540"/>
        <end position="556"/>
    </location>
</feature>
<dbReference type="Gene3D" id="1.20.120.560">
    <property type="entry name" value="alix/aip1 in complex with the ypdl late domain"/>
    <property type="match status" value="1"/>
</dbReference>
<dbReference type="PANTHER" id="PTHR23030">
    <property type="entry name" value="PCD6 INTERACTING PROTEIN-RELATED"/>
    <property type="match status" value="1"/>
</dbReference>
<comment type="caution">
    <text evidence="7">The sequence shown here is derived from an EMBL/GenBank/DDBJ whole genome shotgun (WGS) entry which is preliminary data.</text>
</comment>
<dbReference type="PANTHER" id="PTHR23030:SF30">
    <property type="entry name" value="TYROSINE-PROTEIN PHOSPHATASE NON-RECEPTOR TYPE 23"/>
    <property type="match status" value="1"/>
</dbReference>
<evidence type="ECO:0000256" key="5">
    <source>
        <dbReference type="SAM" id="MobiDB-lite"/>
    </source>
</evidence>
<dbReference type="InterPro" id="IPR025304">
    <property type="entry name" value="ALIX_V_dom"/>
</dbReference>
<keyword evidence="3" id="KW-0963">Cytoplasm</keyword>
<dbReference type="EMBL" id="CAJZBQ010000021">
    <property type="protein sequence ID" value="CAG9318910.1"/>
    <property type="molecule type" value="Genomic_DNA"/>
</dbReference>
<comment type="subcellular location">
    <subcellularLocation>
        <location evidence="2">Cytoplasm</location>
    </subcellularLocation>
    <subcellularLocation>
        <location evidence="1">Endosome</location>
    </subcellularLocation>
</comment>
<evidence type="ECO:0000256" key="4">
    <source>
        <dbReference type="ARBA" id="ARBA00022753"/>
    </source>
</evidence>
<accession>A0AAU9J0Q2</accession>